<evidence type="ECO:0000313" key="4">
    <source>
        <dbReference type="Proteomes" id="UP000749309"/>
    </source>
</evidence>
<dbReference type="InterPro" id="IPR011009">
    <property type="entry name" value="Kinase-like_dom_sf"/>
</dbReference>
<organism evidence="3 4">
    <name type="scientific">Trichophyton interdigitale</name>
    <dbReference type="NCBI Taxonomy" id="101480"/>
    <lineage>
        <taxon>Eukaryota</taxon>
        <taxon>Fungi</taxon>
        <taxon>Dikarya</taxon>
        <taxon>Ascomycota</taxon>
        <taxon>Pezizomycotina</taxon>
        <taxon>Eurotiomycetes</taxon>
        <taxon>Eurotiomycetidae</taxon>
        <taxon>Onygenales</taxon>
        <taxon>Arthrodermataceae</taxon>
        <taxon>Trichophyton</taxon>
    </lineage>
</organism>
<evidence type="ECO:0000313" key="3">
    <source>
        <dbReference type="EMBL" id="KAF3900752.1"/>
    </source>
</evidence>
<keyword evidence="3" id="KW-0808">Transferase</keyword>
<dbReference type="InterPro" id="IPR050167">
    <property type="entry name" value="Ser_Thr_protein_kinase"/>
</dbReference>
<evidence type="ECO:0000256" key="1">
    <source>
        <dbReference type="SAM" id="MobiDB-lite"/>
    </source>
</evidence>
<dbReference type="PROSITE" id="PS50011">
    <property type="entry name" value="PROTEIN_KINASE_DOM"/>
    <property type="match status" value="1"/>
</dbReference>
<dbReference type="AlphaFoldDB" id="A0A9P4YKI2"/>
<dbReference type="Pfam" id="PF00069">
    <property type="entry name" value="Pkinase"/>
    <property type="match status" value="1"/>
</dbReference>
<keyword evidence="3" id="KW-0418">Kinase</keyword>
<dbReference type="GO" id="GO:0007165">
    <property type="term" value="P:signal transduction"/>
    <property type="evidence" value="ECO:0007669"/>
    <property type="project" value="TreeGrafter"/>
</dbReference>
<dbReference type="Proteomes" id="UP000749309">
    <property type="component" value="Unassembled WGS sequence"/>
</dbReference>
<proteinExistence type="predicted"/>
<sequence length="374" mass="42198">MAKTAKFSDKLLGMGIMSAVVALDDHTALKHPLCEENYNAVVTEKRIFERIGDHDCIVKYIRPQGNGLILERLRYPLRKHLLDLQEDGGPLPHRDEILKWAMQILRGFQHLHSHSVFQFDIGCHNILLDSNNNAKLSDFSGSLIDDGKVEIVPETRATHPCLIHIHGPTPLEPTVKTELFAIGTVLYEMSTIYKPYQDKTDSEVEKLYLQGLFPDTSGMLLGNIIQKCWTDKYHDTKEVIEDLLQIEPGLSDGTAVQASKYNRNHTLQGGILAKEREREISTMGGFNENESAESHLAKLPLSQAFQDIAKGEQTAQAIENHLTRIEQEIDRLLGSVEAEKEDGDEVAKDDDKKKHEKKQEEENGSDEKQKGDKQ</sequence>
<dbReference type="SUPFAM" id="SSF56112">
    <property type="entry name" value="Protein kinase-like (PK-like)"/>
    <property type="match status" value="1"/>
</dbReference>
<evidence type="ECO:0000259" key="2">
    <source>
        <dbReference type="PROSITE" id="PS50011"/>
    </source>
</evidence>
<feature type="domain" description="Protein kinase" evidence="2">
    <location>
        <begin position="1"/>
        <end position="250"/>
    </location>
</feature>
<reference evidence="3" key="1">
    <citation type="submission" date="2020-03" db="EMBL/GenBank/DDBJ databases">
        <title>Whole Genome Sequence of Trichophyton interdigitale from India.</title>
        <authorList>
            <person name="Kumar P."/>
        </authorList>
    </citation>
    <scope>NUCLEOTIDE SEQUENCE</scope>
    <source>
        <strain evidence="3">UCMS-IGIB-CI14</strain>
    </source>
</reference>
<feature type="region of interest" description="Disordered" evidence="1">
    <location>
        <begin position="333"/>
        <end position="374"/>
    </location>
</feature>
<feature type="compositionally biased region" description="Basic and acidic residues" evidence="1">
    <location>
        <begin position="345"/>
        <end position="374"/>
    </location>
</feature>
<dbReference type="EMBL" id="JAAQVJ010000010">
    <property type="protein sequence ID" value="KAF3900752.1"/>
    <property type="molecule type" value="Genomic_DNA"/>
</dbReference>
<name>A0A9P4YKI2_9EURO</name>
<dbReference type="GO" id="GO:0005524">
    <property type="term" value="F:ATP binding"/>
    <property type="evidence" value="ECO:0007669"/>
    <property type="project" value="InterPro"/>
</dbReference>
<dbReference type="InterPro" id="IPR000719">
    <property type="entry name" value="Prot_kinase_dom"/>
</dbReference>
<gene>
    <name evidence="3" type="ORF">GY632_0613</name>
</gene>
<comment type="caution">
    <text evidence="3">The sequence shown here is derived from an EMBL/GenBank/DDBJ whole genome shotgun (WGS) entry which is preliminary data.</text>
</comment>
<dbReference type="GO" id="GO:0005737">
    <property type="term" value="C:cytoplasm"/>
    <property type="evidence" value="ECO:0007669"/>
    <property type="project" value="TreeGrafter"/>
</dbReference>
<dbReference type="Gene3D" id="1.10.510.10">
    <property type="entry name" value="Transferase(Phosphotransferase) domain 1"/>
    <property type="match status" value="1"/>
</dbReference>
<protein>
    <submittedName>
        <fullName evidence="3">Serine/threonine protein kinase</fullName>
    </submittedName>
</protein>
<accession>A0A9P4YKI2</accession>
<dbReference type="GO" id="GO:0004674">
    <property type="term" value="F:protein serine/threonine kinase activity"/>
    <property type="evidence" value="ECO:0007669"/>
    <property type="project" value="UniProtKB-KW"/>
</dbReference>
<keyword evidence="3" id="KW-0723">Serine/threonine-protein kinase</keyword>
<dbReference type="PANTHER" id="PTHR23257">
    <property type="entry name" value="SERINE-THREONINE PROTEIN KINASE"/>
    <property type="match status" value="1"/>
</dbReference>